<dbReference type="PANTHER" id="PTHR42951:SF4">
    <property type="entry name" value="ACYL-COENZYME A THIOESTERASE MBLAC2"/>
    <property type="match status" value="1"/>
</dbReference>
<proteinExistence type="inferred from homology"/>
<evidence type="ECO:0000259" key="2">
    <source>
        <dbReference type="SMART" id="SM00849"/>
    </source>
</evidence>
<dbReference type="InterPro" id="IPR036866">
    <property type="entry name" value="RibonucZ/Hydroxyglut_hydro"/>
</dbReference>
<dbReference type="Proteomes" id="UP000551327">
    <property type="component" value="Unassembled WGS sequence"/>
</dbReference>
<sequence>MRPRLGAATRRQTLGALAGLAVGAAAPLQGETFAGRYALRPQAVAPGLWLVRGAAAPMAFANGGAIANCAILATMAGPVLFDCGPSRGYGAALRALARRLTGRDPALVLVSHLHPDHALGAAAFDPALVAALPETIAQLERDGPAMTDAMFRLLADWMRGTELAIPLRRLTPGLLELGGRRLHLVALAGHSGGDLAVLDEASGTLLAGDLVFHDRAPATPHADLARWRAALDTLAALPHRLLLPGHGPADPAGRAIAQTRDWLDWLSEALAGAAAQGLDMVEAGAQPIPARFAGLAAARYELQRSVAHFYAAIEAARLPRID</sequence>
<dbReference type="InterPro" id="IPR030811">
    <property type="entry name" value="SoxH-rel_PQQ_1"/>
</dbReference>
<comment type="similarity">
    <text evidence="1">Belongs to the metallo-beta-lactamase superfamily. Class-B beta-lactamase family.</text>
</comment>
<dbReference type="InterPro" id="IPR050855">
    <property type="entry name" value="NDM-1-like"/>
</dbReference>
<organism evidence="3 4">
    <name type="scientific">Novosphingobium piscinae</name>
    <dbReference type="NCBI Taxonomy" id="1507448"/>
    <lineage>
        <taxon>Bacteria</taxon>
        <taxon>Pseudomonadati</taxon>
        <taxon>Pseudomonadota</taxon>
        <taxon>Alphaproteobacteria</taxon>
        <taxon>Sphingomonadales</taxon>
        <taxon>Sphingomonadaceae</taxon>
        <taxon>Novosphingobium</taxon>
    </lineage>
</organism>
<reference evidence="3 4" key="1">
    <citation type="submission" date="2020-08" db="EMBL/GenBank/DDBJ databases">
        <title>The genome sequence of type strain Novosphingobium piscinae KCTC 42194.</title>
        <authorList>
            <person name="Liu Y."/>
        </authorList>
    </citation>
    <scope>NUCLEOTIDE SEQUENCE [LARGE SCALE GENOMIC DNA]</scope>
    <source>
        <strain evidence="3 4">KCTC 42194</strain>
    </source>
</reference>
<dbReference type="Pfam" id="PF00753">
    <property type="entry name" value="Lactamase_B"/>
    <property type="match status" value="1"/>
</dbReference>
<dbReference type="CDD" id="cd16282">
    <property type="entry name" value="metallo-hydrolase-like_MBL-fold"/>
    <property type="match status" value="1"/>
</dbReference>
<dbReference type="GO" id="GO:0017001">
    <property type="term" value="P:antibiotic catabolic process"/>
    <property type="evidence" value="ECO:0007669"/>
    <property type="project" value="UniProtKB-ARBA"/>
</dbReference>
<evidence type="ECO:0000313" key="4">
    <source>
        <dbReference type="Proteomes" id="UP000551327"/>
    </source>
</evidence>
<keyword evidence="4" id="KW-1185">Reference proteome</keyword>
<dbReference type="Gene3D" id="3.60.15.10">
    <property type="entry name" value="Ribonuclease Z/Hydroxyacylglutathione hydrolase-like"/>
    <property type="match status" value="1"/>
</dbReference>
<dbReference type="GO" id="GO:0016787">
    <property type="term" value="F:hydrolase activity"/>
    <property type="evidence" value="ECO:0007669"/>
    <property type="project" value="UniProtKB-KW"/>
</dbReference>
<accession>A0A7X1G029</accession>
<dbReference type="EMBL" id="JACLAX010000014">
    <property type="protein sequence ID" value="MBC2670096.1"/>
    <property type="molecule type" value="Genomic_DNA"/>
</dbReference>
<name>A0A7X1G029_9SPHN</name>
<evidence type="ECO:0000256" key="1">
    <source>
        <dbReference type="ARBA" id="ARBA00005250"/>
    </source>
</evidence>
<dbReference type="PANTHER" id="PTHR42951">
    <property type="entry name" value="METALLO-BETA-LACTAMASE DOMAIN-CONTAINING"/>
    <property type="match status" value="1"/>
</dbReference>
<dbReference type="SMART" id="SM00849">
    <property type="entry name" value="Lactamase_B"/>
    <property type="match status" value="1"/>
</dbReference>
<evidence type="ECO:0000313" key="3">
    <source>
        <dbReference type="EMBL" id="MBC2670096.1"/>
    </source>
</evidence>
<dbReference type="SUPFAM" id="SSF56281">
    <property type="entry name" value="Metallo-hydrolase/oxidoreductase"/>
    <property type="match status" value="1"/>
</dbReference>
<keyword evidence="3" id="KW-0378">Hydrolase</keyword>
<dbReference type="InterPro" id="IPR001279">
    <property type="entry name" value="Metallo-B-lactamas"/>
</dbReference>
<protein>
    <submittedName>
        <fullName evidence="3">Quinoprotein relay system zinc metallohydrolase 1</fullName>
    </submittedName>
</protein>
<dbReference type="NCBIfam" id="TIGR04558">
    <property type="entry name" value="SoxH_rel_PQQ_1"/>
    <property type="match status" value="1"/>
</dbReference>
<dbReference type="AlphaFoldDB" id="A0A7X1G029"/>
<feature type="domain" description="Metallo-beta-lactamase" evidence="2">
    <location>
        <begin position="66"/>
        <end position="246"/>
    </location>
</feature>
<dbReference type="RefSeq" id="WP_185679961.1">
    <property type="nucleotide sequence ID" value="NZ_JACLAX010000014.1"/>
</dbReference>
<gene>
    <name evidence="3" type="ORF">H7F53_13155</name>
</gene>
<comment type="caution">
    <text evidence="3">The sequence shown here is derived from an EMBL/GenBank/DDBJ whole genome shotgun (WGS) entry which is preliminary data.</text>
</comment>